<dbReference type="RefSeq" id="WP_026397378.1">
    <property type="nucleotide sequence ID" value="NZ_AUBI01000003.1"/>
</dbReference>
<evidence type="ECO:0000313" key="8">
    <source>
        <dbReference type="EMBL" id="GEN59691.1"/>
    </source>
</evidence>
<protein>
    <recommendedName>
        <fullName evidence="7">RDD domain-containing protein</fullName>
    </recommendedName>
</protein>
<dbReference type="InterPro" id="IPR051791">
    <property type="entry name" value="Pra-immunoreactive"/>
</dbReference>
<dbReference type="PANTHER" id="PTHR36115">
    <property type="entry name" value="PROLINE-RICH ANTIGEN HOMOLOG-RELATED"/>
    <property type="match status" value="1"/>
</dbReference>
<name>A0A511X9U9_9PROT</name>
<dbReference type="OrthoDB" id="9793824at2"/>
<feature type="domain" description="RDD" evidence="7">
    <location>
        <begin position="43"/>
        <end position="198"/>
    </location>
</feature>
<keyword evidence="5 6" id="KW-0472">Membrane</keyword>
<feature type="transmembrane region" description="Helical" evidence="6">
    <location>
        <begin position="165"/>
        <end position="185"/>
    </location>
</feature>
<comment type="caution">
    <text evidence="8">The sequence shown here is derived from an EMBL/GenBank/DDBJ whole genome shotgun (WGS) entry which is preliminary data.</text>
</comment>
<dbReference type="GO" id="GO:0005886">
    <property type="term" value="C:plasma membrane"/>
    <property type="evidence" value="ECO:0007669"/>
    <property type="project" value="UniProtKB-SubCell"/>
</dbReference>
<dbReference type="Proteomes" id="UP000321635">
    <property type="component" value="Unassembled WGS sequence"/>
</dbReference>
<comment type="subcellular location">
    <subcellularLocation>
        <location evidence="1">Cell membrane</location>
        <topology evidence="1">Multi-pass membrane protein</topology>
    </subcellularLocation>
</comment>
<evidence type="ECO:0000256" key="3">
    <source>
        <dbReference type="ARBA" id="ARBA00022692"/>
    </source>
</evidence>
<keyword evidence="3 6" id="KW-0812">Transmembrane</keyword>
<organism evidence="8 9">
    <name type="scientific">Acetobacter nitrogenifigens DSM 23921 = NBRC 105050</name>
    <dbReference type="NCBI Taxonomy" id="1120919"/>
    <lineage>
        <taxon>Bacteria</taxon>
        <taxon>Pseudomonadati</taxon>
        <taxon>Pseudomonadota</taxon>
        <taxon>Alphaproteobacteria</taxon>
        <taxon>Acetobacterales</taxon>
        <taxon>Acetobacteraceae</taxon>
        <taxon>Acetobacter</taxon>
    </lineage>
</organism>
<evidence type="ECO:0000256" key="1">
    <source>
        <dbReference type="ARBA" id="ARBA00004651"/>
    </source>
</evidence>
<proteinExistence type="predicted"/>
<sequence length="214" mass="23113">MSNSLPPGWGHTGGSQGNAYGGVAPDPWATATGRPYPSQIWVYAGFWVRVGAALIDHFILGLFSAVLRFFSAPALSIEWMGHGDARSIDVAWRPDAQDAASSLLLTPHIHGEPLAWALTTLIPLIYFAGLEASPLCGTLGKRALGLRVCDPNGDRIGLPRSVVRTLVKTFISYPFLCIGVIMVAFTRHKQGLHDLVANTIVLREERPTRFTGPA</sequence>
<reference evidence="8 9" key="1">
    <citation type="submission" date="2019-07" db="EMBL/GenBank/DDBJ databases">
        <title>Whole genome shotgun sequence of Acetobacter nitrogenifigens NBRC 105050.</title>
        <authorList>
            <person name="Hosoyama A."/>
            <person name="Uohara A."/>
            <person name="Ohji S."/>
            <person name="Ichikawa N."/>
        </authorList>
    </citation>
    <scope>NUCLEOTIDE SEQUENCE [LARGE SCALE GENOMIC DNA]</scope>
    <source>
        <strain evidence="8 9">NBRC 105050</strain>
    </source>
</reference>
<feature type="transmembrane region" description="Helical" evidence="6">
    <location>
        <begin position="46"/>
        <end position="70"/>
    </location>
</feature>
<dbReference type="STRING" id="1120919.GCA_000429165_01299"/>
<keyword evidence="4 6" id="KW-1133">Transmembrane helix</keyword>
<evidence type="ECO:0000256" key="4">
    <source>
        <dbReference type="ARBA" id="ARBA00022989"/>
    </source>
</evidence>
<evidence type="ECO:0000313" key="9">
    <source>
        <dbReference type="Proteomes" id="UP000321635"/>
    </source>
</evidence>
<dbReference type="AlphaFoldDB" id="A0A511X9U9"/>
<evidence type="ECO:0000259" key="7">
    <source>
        <dbReference type="Pfam" id="PF06271"/>
    </source>
</evidence>
<keyword evidence="9" id="KW-1185">Reference proteome</keyword>
<dbReference type="InterPro" id="IPR010432">
    <property type="entry name" value="RDD"/>
</dbReference>
<dbReference type="EMBL" id="BJYF01000007">
    <property type="protein sequence ID" value="GEN59691.1"/>
    <property type="molecule type" value="Genomic_DNA"/>
</dbReference>
<dbReference type="PANTHER" id="PTHR36115:SF6">
    <property type="entry name" value="PROLINE-RICH ANTIGEN HOMOLOG"/>
    <property type="match status" value="1"/>
</dbReference>
<evidence type="ECO:0000256" key="2">
    <source>
        <dbReference type="ARBA" id="ARBA00022475"/>
    </source>
</evidence>
<dbReference type="Pfam" id="PF06271">
    <property type="entry name" value="RDD"/>
    <property type="match status" value="1"/>
</dbReference>
<evidence type="ECO:0000256" key="5">
    <source>
        <dbReference type="ARBA" id="ARBA00023136"/>
    </source>
</evidence>
<keyword evidence="2" id="KW-1003">Cell membrane</keyword>
<gene>
    <name evidence="8" type="ORF">ANI02nite_15750</name>
</gene>
<evidence type="ECO:0000256" key="6">
    <source>
        <dbReference type="SAM" id="Phobius"/>
    </source>
</evidence>
<accession>A0A511X9U9</accession>